<dbReference type="AlphaFoldDB" id="A0A6G7PTR7"/>
<dbReference type="Proteomes" id="UP000502179">
    <property type="component" value="Chromosome"/>
</dbReference>
<dbReference type="RefSeq" id="WP_166031134.1">
    <property type="nucleotide sequence ID" value="NZ_CP048877.1"/>
</dbReference>
<dbReference type="KEGG" id="tav:G4V39_00880"/>
<gene>
    <name evidence="1" type="ORF">G4V39_00880</name>
</gene>
<sequence>MARWIYGPVNGPADIRRINCIIRDEMLEIESEDKLTELKKRSDYLCTLTHSPFWAKKFGPRLEELRQVALEENAATTREANFLARFYGWEREYRPFGQAVNLETELEDLDDALIKEIETANPIEIIRLAEALEFRREFCSLRKAMLYVDSAEELEKLKAYADFLVTLTYLKEMEARLGDDLKPFREAVLKDHARTVRLANVIAAVAGFEILFEDFNEDHLVQEEDIEAYVSRTIEEEKRGDVYIPSESRYRQGRVIWLEYVSPHEYKGGRRYPRRRVKRIYLPGDAHDLQLEGPGWFITRFGRKVFGVKLTYKTTLSPTTIHRAGRVIRLPEREIRRSKIITLDEGATEIKILEQRPEGAYPVA</sequence>
<evidence type="ECO:0000313" key="2">
    <source>
        <dbReference type="Proteomes" id="UP000502179"/>
    </source>
</evidence>
<organism evidence="1 2">
    <name type="scientific">Thermosulfuriphilus ammonigenes</name>
    <dbReference type="NCBI Taxonomy" id="1936021"/>
    <lineage>
        <taxon>Bacteria</taxon>
        <taxon>Pseudomonadati</taxon>
        <taxon>Thermodesulfobacteriota</taxon>
        <taxon>Thermodesulfobacteria</taxon>
        <taxon>Thermodesulfobacteriales</taxon>
        <taxon>Thermodesulfobacteriaceae</taxon>
        <taxon>Thermosulfuriphilus</taxon>
    </lineage>
</organism>
<evidence type="ECO:0000313" key="1">
    <source>
        <dbReference type="EMBL" id="QIJ70911.1"/>
    </source>
</evidence>
<protein>
    <submittedName>
        <fullName evidence="1">Uncharacterized protein</fullName>
    </submittedName>
</protein>
<proteinExistence type="predicted"/>
<accession>A0A6G7PTR7</accession>
<keyword evidence="2" id="KW-1185">Reference proteome</keyword>
<name>A0A6G7PTR7_9BACT</name>
<reference evidence="1 2" key="1">
    <citation type="submission" date="2020-02" db="EMBL/GenBank/DDBJ databases">
        <title>Genome analysis of Thermosulfuriphilus ammonigenes ST65T, an anaerobic thermophilic chemolithoautotrophic bacterium isolated from a deep-sea hydrothermal vent.</title>
        <authorList>
            <person name="Slobodkina G."/>
            <person name="Allioux M."/>
            <person name="Merkel A."/>
            <person name="Alain K."/>
            <person name="Jebbar M."/>
            <person name="Slobodkin A."/>
        </authorList>
    </citation>
    <scope>NUCLEOTIDE SEQUENCE [LARGE SCALE GENOMIC DNA]</scope>
    <source>
        <strain evidence="1 2">ST65</strain>
    </source>
</reference>
<dbReference type="EMBL" id="CP048877">
    <property type="protein sequence ID" value="QIJ70911.1"/>
    <property type="molecule type" value="Genomic_DNA"/>
</dbReference>